<dbReference type="OrthoDB" id="3784821at2759"/>
<name>A0A3N4JJB1_9PEZI</name>
<feature type="transmembrane region" description="Helical" evidence="2">
    <location>
        <begin position="46"/>
        <end position="64"/>
    </location>
</feature>
<keyword evidence="4" id="KW-1185">Reference proteome</keyword>
<reference evidence="3 4" key="1">
    <citation type="journal article" date="2018" name="Nat. Ecol. Evol.">
        <title>Pezizomycetes genomes reveal the molecular basis of ectomycorrhizal truffle lifestyle.</title>
        <authorList>
            <person name="Murat C."/>
            <person name="Payen T."/>
            <person name="Noel B."/>
            <person name="Kuo A."/>
            <person name="Morin E."/>
            <person name="Chen J."/>
            <person name="Kohler A."/>
            <person name="Krizsan K."/>
            <person name="Balestrini R."/>
            <person name="Da Silva C."/>
            <person name="Montanini B."/>
            <person name="Hainaut M."/>
            <person name="Levati E."/>
            <person name="Barry K.W."/>
            <person name="Belfiori B."/>
            <person name="Cichocki N."/>
            <person name="Clum A."/>
            <person name="Dockter R.B."/>
            <person name="Fauchery L."/>
            <person name="Guy J."/>
            <person name="Iotti M."/>
            <person name="Le Tacon F."/>
            <person name="Lindquist E.A."/>
            <person name="Lipzen A."/>
            <person name="Malagnac F."/>
            <person name="Mello A."/>
            <person name="Molinier V."/>
            <person name="Miyauchi S."/>
            <person name="Poulain J."/>
            <person name="Riccioni C."/>
            <person name="Rubini A."/>
            <person name="Sitrit Y."/>
            <person name="Splivallo R."/>
            <person name="Traeger S."/>
            <person name="Wang M."/>
            <person name="Zifcakova L."/>
            <person name="Wipf D."/>
            <person name="Zambonelli A."/>
            <person name="Paolocci F."/>
            <person name="Nowrousian M."/>
            <person name="Ottonello S."/>
            <person name="Baldrian P."/>
            <person name="Spatafora J.W."/>
            <person name="Henrissat B."/>
            <person name="Nagy L.G."/>
            <person name="Aury J.M."/>
            <person name="Wincker P."/>
            <person name="Grigoriev I.V."/>
            <person name="Bonfante P."/>
            <person name="Martin F.M."/>
        </authorList>
    </citation>
    <scope>NUCLEOTIDE SEQUENCE [LARGE SCALE GENOMIC DNA]</scope>
    <source>
        <strain evidence="3 4">120613-1</strain>
    </source>
</reference>
<sequence length="85" mass="9814">MPFRKPPPPPSPHPQYRPPHPPQAQIPRPQTPADLPEKYRPAYRRVRTVVVMLPIAIVTSYVLYQRVVLGEERKVLVRKNGEGKE</sequence>
<dbReference type="Proteomes" id="UP000276215">
    <property type="component" value="Unassembled WGS sequence"/>
</dbReference>
<evidence type="ECO:0000313" key="3">
    <source>
        <dbReference type="EMBL" id="RPA97357.1"/>
    </source>
</evidence>
<keyword evidence="2" id="KW-1133">Transmembrane helix</keyword>
<proteinExistence type="predicted"/>
<evidence type="ECO:0000256" key="2">
    <source>
        <dbReference type="SAM" id="Phobius"/>
    </source>
</evidence>
<dbReference type="AlphaFoldDB" id="A0A3N4JJB1"/>
<accession>A0A3N4JJB1</accession>
<dbReference type="STRING" id="1336337.A0A3N4JJB1"/>
<protein>
    <submittedName>
        <fullName evidence="3">Uncharacterized protein</fullName>
    </submittedName>
</protein>
<feature type="region of interest" description="Disordered" evidence="1">
    <location>
        <begin position="1"/>
        <end position="37"/>
    </location>
</feature>
<evidence type="ECO:0000313" key="4">
    <source>
        <dbReference type="Proteomes" id="UP000276215"/>
    </source>
</evidence>
<dbReference type="EMBL" id="ML120405">
    <property type="protein sequence ID" value="RPA97357.1"/>
    <property type="molecule type" value="Genomic_DNA"/>
</dbReference>
<evidence type="ECO:0000256" key="1">
    <source>
        <dbReference type="SAM" id="MobiDB-lite"/>
    </source>
</evidence>
<gene>
    <name evidence="3" type="ORF">L873DRAFT_1809897</name>
</gene>
<feature type="compositionally biased region" description="Pro residues" evidence="1">
    <location>
        <begin position="1"/>
        <end position="24"/>
    </location>
</feature>
<keyword evidence="2" id="KW-0812">Transmembrane</keyword>
<organism evidence="3 4">
    <name type="scientific">Choiromyces venosus 120613-1</name>
    <dbReference type="NCBI Taxonomy" id="1336337"/>
    <lineage>
        <taxon>Eukaryota</taxon>
        <taxon>Fungi</taxon>
        <taxon>Dikarya</taxon>
        <taxon>Ascomycota</taxon>
        <taxon>Pezizomycotina</taxon>
        <taxon>Pezizomycetes</taxon>
        <taxon>Pezizales</taxon>
        <taxon>Tuberaceae</taxon>
        <taxon>Choiromyces</taxon>
    </lineage>
</organism>
<keyword evidence="2" id="KW-0472">Membrane</keyword>